<dbReference type="InterPro" id="IPR022691">
    <property type="entry name" value="Tscrpt_elong_fac_GreA/B_N"/>
</dbReference>
<name>A0ABY8AWQ0_9BACL</name>
<keyword evidence="5" id="KW-0251">Elongation factor</keyword>
<dbReference type="PANTHER" id="PTHR30437">
    <property type="entry name" value="TRANSCRIPTION ELONGATION FACTOR GREA"/>
    <property type="match status" value="1"/>
</dbReference>
<keyword evidence="2" id="KW-0804">Transcription</keyword>
<reference evidence="5 6" key="1">
    <citation type="submission" date="2022-10" db="EMBL/GenBank/DDBJ databases">
        <title>Complete genome sequence of Exiguobacterium profundum TSS-3 isolated from an extremely saline-alkaline spring located in Ixtapa, Chiapas-Mexico.</title>
        <authorList>
            <person name="Rincon-Rosales R."/>
            <person name="Rogel M.A."/>
            <person name="Rincon-Molina C.I."/>
            <person name="Guerrero G."/>
            <person name="Manzano-Gomez L.A."/>
            <person name="Lopez-Lopez A."/>
            <person name="Rincon Molina F.A."/>
            <person name="Martinez-Romero E."/>
        </authorList>
    </citation>
    <scope>NUCLEOTIDE SEQUENCE [LARGE SCALE GENOMIC DNA]</scope>
    <source>
        <strain evidence="5 6">TSS-3</strain>
    </source>
</reference>
<dbReference type="SUPFAM" id="SSF46557">
    <property type="entry name" value="GreA transcript cleavage protein, N-terminal domain"/>
    <property type="match status" value="1"/>
</dbReference>
<evidence type="ECO:0000256" key="2">
    <source>
        <dbReference type="ARBA" id="ARBA00023163"/>
    </source>
</evidence>
<evidence type="ECO:0000259" key="3">
    <source>
        <dbReference type="Pfam" id="PF01272"/>
    </source>
</evidence>
<protein>
    <submittedName>
        <fullName evidence="5">GreA/GreB family elongation factor</fullName>
    </submittedName>
</protein>
<dbReference type="PIRSF" id="PIRSF006092">
    <property type="entry name" value="GreA_GreB"/>
    <property type="match status" value="1"/>
</dbReference>
<dbReference type="EMBL" id="CP109617">
    <property type="protein sequence ID" value="WED54110.1"/>
    <property type="molecule type" value="Genomic_DNA"/>
</dbReference>
<dbReference type="Pfam" id="PF03449">
    <property type="entry name" value="GreA_GreB_N"/>
    <property type="match status" value="1"/>
</dbReference>
<dbReference type="Proteomes" id="UP001219957">
    <property type="component" value="Chromosome"/>
</dbReference>
<proteinExistence type="predicted"/>
<dbReference type="RefSeq" id="WP_214684454.1">
    <property type="nucleotide sequence ID" value="NZ_CP109617.1"/>
</dbReference>
<dbReference type="Gene3D" id="1.10.287.180">
    <property type="entry name" value="Transcription elongation factor, GreA/GreB, N-terminal domain"/>
    <property type="match status" value="1"/>
</dbReference>
<evidence type="ECO:0000256" key="1">
    <source>
        <dbReference type="ARBA" id="ARBA00023015"/>
    </source>
</evidence>
<dbReference type="InterPro" id="IPR023459">
    <property type="entry name" value="Tscrpt_elong_fac_GreA/B_fam"/>
</dbReference>
<dbReference type="Pfam" id="PF01272">
    <property type="entry name" value="GreA_GreB"/>
    <property type="match status" value="1"/>
</dbReference>
<feature type="domain" description="Transcription elongation factor GreA/GreB C-terminal" evidence="3">
    <location>
        <begin position="78"/>
        <end position="151"/>
    </location>
</feature>
<dbReference type="PANTHER" id="PTHR30437:SF4">
    <property type="entry name" value="TRANSCRIPTION ELONGATION FACTOR GREA"/>
    <property type="match status" value="1"/>
</dbReference>
<keyword evidence="5" id="KW-0648">Protein biosynthesis</keyword>
<feature type="domain" description="Transcription elongation factor GreA/GreB N-terminal" evidence="4">
    <location>
        <begin position="4"/>
        <end position="72"/>
    </location>
</feature>
<organism evidence="5 6">
    <name type="scientific">Exiguobacterium profundum</name>
    <dbReference type="NCBI Taxonomy" id="307643"/>
    <lineage>
        <taxon>Bacteria</taxon>
        <taxon>Bacillati</taxon>
        <taxon>Bacillota</taxon>
        <taxon>Bacilli</taxon>
        <taxon>Bacillales</taxon>
        <taxon>Bacillales Family XII. Incertae Sedis</taxon>
        <taxon>Exiguobacterium</taxon>
    </lineage>
</organism>
<dbReference type="InterPro" id="IPR036805">
    <property type="entry name" value="Tscrpt_elong_fac_GreA/B_N_sf"/>
</dbReference>
<gene>
    <name evidence="5" type="ORF">OE059_08585</name>
</gene>
<accession>A0ABY8AWQ0</accession>
<dbReference type="SUPFAM" id="SSF54534">
    <property type="entry name" value="FKBP-like"/>
    <property type="match status" value="1"/>
</dbReference>
<evidence type="ECO:0000313" key="5">
    <source>
        <dbReference type="EMBL" id="WED54110.1"/>
    </source>
</evidence>
<dbReference type="Gene3D" id="3.10.50.30">
    <property type="entry name" value="Transcription elongation factor, GreA/GreB, C-terminal domain"/>
    <property type="match status" value="1"/>
</dbReference>
<dbReference type="InterPro" id="IPR001437">
    <property type="entry name" value="Tscrpt_elong_fac_GreA/B_C"/>
</dbReference>
<keyword evidence="6" id="KW-1185">Reference proteome</keyword>
<evidence type="ECO:0000259" key="4">
    <source>
        <dbReference type="Pfam" id="PF03449"/>
    </source>
</evidence>
<dbReference type="GO" id="GO:0003746">
    <property type="term" value="F:translation elongation factor activity"/>
    <property type="evidence" value="ECO:0007669"/>
    <property type="project" value="UniProtKB-KW"/>
</dbReference>
<evidence type="ECO:0000313" key="6">
    <source>
        <dbReference type="Proteomes" id="UP001219957"/>
    </source>
</evidence>
<keyword evidence="1" id="KW-0805">Transcription regulation</keyword>
<dbReference type="InterPro" id="IPR036953">
    <property type="entry name" value="GreA/GreB_C_sf"/>
</dbReference>
<sequence>MKPQLTETGHHQLTNRLVRLKKERTDARKRIRTARKFCDFREDVTYREAVHEYERIEADILELNHLLDDAIIVISERSEVVTFGNQVVIRELQQVETERYRIVSEAEADLERGSISVTSPLGRRLMGATMGQMIQVETPGGTIQVEVLHIEP</sequence>